<gene>
    <name evidence="1" type="ORF">EKG36_19290</name>
</gene>
<sequence>MPCCRRDHWESPIVEARASAGRWSAWSKTWPGRTSGRDTLFAGFVARGQATQVASAESQPVTLIGGLPAPRGRHHGDRVSLP</sequence>
<protein>
    <submittedName>
        <fullName evidence="1">Uncharacterized protein</fullName>
    </submittedName>
</protein>
<reference evidence="1 2" key="1">
    <citation type="submission" date="2018-12" db="EMBL/GenBank/DDBJ databases">
        <authorList>
            <person name="Yu L."/>
        </authorList>
    </citation>
    <scope>NUCLEOTIDE SEQUENCE [LARGE SCALE GENOMIC DNA]</scope>
    <source>
        <strain evidence="1 2">11S</strain>
    </source>
</reference>
<keyword evidence="2" id="KW-1185">Reference proteome</keyword>
<dbReference type="AlphaFoldDB" id="A0A3S0I513"/>
<accession>A0A3S0I513</accession>
<evidence type="ECO:0000313" key="1">
    <source>
        <dbReference type="EMBL" id="RTQ98200.1"/>
    </source>
</evidence>
<evidence type="ECO:0000313" key="2">
    <source>
        <dbReference type="Proteomes" id="UP000267400"/>
    </source>
</evidence>
<organism evidence="1 2">
    <name type="scientific">Halomonas nitroreducens</name>
    <dbReference type="NCBI Taxonomy" id="447425"/>
    <lineage>
        <taxon>Bacteria</taxon>
        <taxon>Pseudomonadati</taxon>
        <taxon>Pseudomonadota</taxon>
        <taxon>Gammaproteobacteria</taxon>
        <taxon>Oceanospirillales</taxon>
        <taxon>Halomonadaceae</taxon>
        <taxon>Halomonas</taxon>
    </lineage>
</organism>
<dbReference type="Proteomes" id="UP000267400">
    <property type="component" value="Unassembled WGS sequence"/>
</dbReference>
<dbReference type="EMBL" id="RXNS01000026">
    <property type="protein sequence ID" value="RTQ98200.1"/>
    <property type="molecule type" value="Genomic_DNA"/>
</dbReference>
<name>A0A3S0I513_9GAMM</name>
<proteinExistence type="predicted"/>
<comment type="caution">
    <text evidence="1">The sequence shown here is derived from an EMBL/GenBank/DDBJ whole genome shotgun (WGS) entry which is preliminary data.</text>
</comment>